<organism evidence="1 2">
    <name type="scientific">Gossypium raimondii</name>
    <name type="common">Peruvian cotton</name>
    <name type="synonym">Gossypium klotzschianum subsp. raimondii</name>
    <dbReference type="NCBI Taxonomy" id="29730"/>
    <lineage>
        <taxon>Eukaryota</taxon>
        <taxon>Viridiplantae</taxon>
        <taxon>Streptophyta</taxon>
        <taxon>Embryophyta</taxon>
        <taxon>Tracheophyta</taxon>
        <taxon>Spermatophyta</taxon>
        <taxon>Magnoliopsida</taxon>
        <taxon>eudicotyledons</taxon>
        <taxon>Gunneridae</taxon>
        <taxon>Pentapetalae</taxon>
        <taxon>rosids</taxon>
        <taxon>malvids</taxon>
        <taxon>Malvales</taxon>
        <taxon>Malvaceae</taxon>
        <taxon>Malvoideae</taxon>
        <taxon>Gossypium</taxon>
    </lineage>
</organism>
<accession>A0A7J8QLU5</accession>
<comment type="caution">
    <text evidence="1">The sequence shown here is derived from an EMBL/GenBank/DDBJ whole genome shotgun (WGS) entry which is preliminary data.</text>
</comment>
<reference evidence="1 2" key="1">
    <citation type="journal article" date="2019" name="Genome Biol. Evol.">
        <title>Insights into the evolution of the New World diploid cottons (Gossypium, subgenus Houzingenia) based on genome sequencing.</title>
        <authorList>
            <person name="Grover C.E."/>
            <person name="Arick M.A. 2nd"/>
            <person name="Thrash A."/>
            <person name="Conover J.L."/>
            <person name="Sanders W.S."/>
            <person name="Peterson D.G."/>
            <person name="Frelichowski J.E."/>
            <person name="Scheffler J.A."/>
            <person name="Scheffler B.E."/>
            <person name="Wendel J.F."/>
        </authorList>
    </citation>
    <scope>NUCLEOTIDE SEQUENCE [LARGE SCALE GENOMIC DNA]</scope>
    <source>
        <strain evidence="1">8</strain>
        <tissue evidence="1">Leaf</tissue>
    </source>
</reference>
<evidence type="ECO:0000313" key="1">
    <source>
        <dbReference type="EMBL" id="MBA0602485.1"/>
    </source>
</evidence>
<proteinExistence type="predicted"/>
<sequence length="122" mass="13240">MVEKERTKSASNEVVGGEDGVVYGSWMVGLGSRFAVMCKLQISEGLEVDMTNVAPREMSLGKKPIVNVRLSIISSGLVEACNVDSKSIKKVCTASSSCTKLFLIRDEIESRDPMIIPLSDNQ</sequence>
<dbReference type="AlphaFoldDB" id="A0A7J8QLU5"/>
<dbReference type="Proteomes" id="UP000593578">
    <property type="component" value="Unassembled WGS sequence"/>
</dbReference>
<name>A0A7J8QLU5_GOSRA</name>
<dbReference type="EMBL" id="JABEZZ010000013">
    <property type="protein sequence ID" value="MBA0602485.1"/>
    <property type="molecule type" value="Genomic_DNA"/>
</dbReference>
<gene>
    <name evidence="1" type="ORF">Gorai_002665</name>
</gene>
<evidence type="ECO:0000313" key="2">
    <source>
        <dbReference type="Proteomes" id="UP000593578"/>
    </source>
</evidence>
<protein>
    <submittedName>
        <fullName evidence="1">Uncharacterized protein</fullName>
    </submittedName>
</protein>